<organism evidence="2 3">
    <name type="scientific">Dufourea novaeangliae</name>
    <name type="common">Sweat bee</name>
    <dbReference type="NCBI Taxonomy" id="178035"/>
    <lineage>
        <taxon>Eukaryota</taxon>
        <taxon>Metazoa</taxon>
        <taxon>Ecdysozoa</taxon>
        <taxon>Arthropoda</taxon>
        <taxon>Hexapoda</taxon>
        <taxon>Insecta</taxon>
        <taxon>Pterygota</taxon>
        <taxon>Neoptera</taxon>
        <taxon>Endopterygota</taxon>
        <taxon>Hymenoptera</taxon>
        <taxon>Apocrita</taxon>
        <taxon>Aculeata</taxon>
        <taxon>Apoidea</taxon>
        <taxon>Anthophila</taxon>
        <taxon>Halictidae</taxon>
        <taxon>Rophitinae</taxon>
        <taxon>Dufourea</taxon>
    </lineage>
</organism>
<feature type="region of interest" description="Disordered" evidence="1">
    <location>
        <begin position="635"/>
        <end position="683"/>
    </location>
</feature>
<sequence>MSGLGKSAKPIRQLSLQQPAPRRQQIRRQRSAEDDKSLHICANPFARGNRGTGKPDSERPKVRVAWSENRRNNEKQLGQVEVVARQIPGRSRPATAKSRDYVGMEKPPILYSRQELAERLRLAWKHREENKVNINIVLAHRIVEERCDSEMSNHATITAPSFPLLKNDKNRLNVPMSTGCTSIHNEQIQESEIGMDFDGNRAKKVENVMMKSNTIATEEDKVLSKDGDKLTDFKDFCHKIRKNIALEGNEIFEAARKKESEKSDLEGTQDQIPRRSNIDDFTANTSNVKNKTSMTTDCSTILSSIRRESSTPTALKISKDNFSYAKQKRASFHSGANRAFLDPIRSSTEFKWNTTTEKSAFPKLTKDVKLEKSTNSRSKTLIESKDPSIDNTTIQKACDGNKIIPLTVKRTGSLSTVVESKDGTAIEKGAFTRQTSEIRCNSVNDRQPLSKKMEVQKTDQKSRRTSSAPPQRHSGHVSGNRVQVNIVIDTPIIPMKSNDQDKTTADSKDSAPKRLDATSIKISSGRAVRSAPLKKHSRSVKKHSWRSGSCKTDEDEKSRNRSTARGRNSIDSRTIDIVTMVSLVSSADSDTDTENSPGDDKLIDELHSKLPTASIIKTSMNSASSIGRKPIKSVSFQRDSFDENQPKEQQPSAREEKKTTQPRLAIVNHRGNGGDSSSTEETVPWRTDIPGLALPVLALIHDKEEAHNVPLTDREKRCLAVPIGDLHDKKRKLLKTRSALSRPGMEKLAMPREIKIQESPRTVSQKIETFTQHIKTPVNNNSSLSVKETFPTASKEAAQQVQSLSTEPQFHTNKEKECWHLYRKMCDKGVCVSFDTVLRFEY</sequence>
<keyword evidence="3" id="KW-1185">Reference proteome</keyword>
<dbReference type="AlphaFoldDB" id="A0A154PLK8"/>
<feature type="region of interest" description="Disordered" evidence="1">
    <location>
        <begin position="441"/>
        <end position="571"/>
    </location>
</feature>
<feature type="region of interest" description="Disordered" evidence="1">
    <location>
        <begin position="1"/>
        <end position="73"/>
    </location>
</feature>
<feature type="compositionally biased region" description="Basic and acidic residues" evidence="1">
    <location>
        <begin position="498"/>
        <end position="516"/>
    </location>
</feature>
<dbReference type="STRING" id="178035.A0A154PLK8"/>
<proteinExistence type="predicted"/>
<gene>
    <name evidence="2" type="ORF">WN55_05346</name>
</gene>
<dbReference type="Proteomes" id="UP000076502">
    <property type="component" value="Unassembled WGS sequence"/>
</dbReference>
<evidence type="ECO:0000313" key="2">
    <source>
        <dbReference type="EMBL" id="KZC12746.1"/>
    </source>
</evidence>
<dbReference type="EMBL" id="KQ434972">
    <property type="protein sequence ID" value="KZC12746.1"/>
    <property type="molecule type" value="Genomic_DNA"/>
</dbReference>
<reference evidence="2 3" key="1">
    <citation type="submission" date="2015-07" db="EMBL/GenBank/DDBJ databases">
        <title>The genome of Dufourea novaeangliae.</title>
        <authorList>
            <person name="Pan H."/>
            <person name="Kapheim K."/>
        </authorList>
    </citation>
    <scope>NUCLEOTIDE SEQUENCE [LARGE SCALE GENOMIC DNA]</scope>
    <source>
        <strain evidence="2">0120121106</strain>
        <tissue evidence="2">Whole body</tissue>
    </source>
</reference>
<accession>A0A154PLK8</accession>
<protein>
    <submittedName>
        <fullName evidence="2">Uncharacterized protein</fullName>
    </submittedName>
</protein>
<feature type="compositionally biased region" description="Basic and acidic residues" evidence="1">
    <location>
        <begin position="451"/>
        <end position="462"/>
    </location>
</feature>
<feature type="compositionally biased region" description="Basic residues" evidence="1">
    <location>
        <begin position="532"/>
        <end position="545"/>
    </location>
</feature>
<evidence type="ECO:0000256" key="1">
    <source>
        <dbReference type="SAM" id="MobiDB-lite"/>
    </source>
</evidence>
<dbReference type="OrthoDB" id="7663415at2759"/>
<evidence type="ECO:0000313" key="3">
    <source>
        <dbReference type="Proteomes" id="UP000076502"/>
    </source>
</evidence>
<name>A0A154PLK8_DUFNO</name>